<keyword evidence="8" id="KW-1185">Reference proteome</keyword>
<evidence type="ECO:0000256" key="2">
    <source>
        <dbReference type="ARBA" id="ARBA00022670"/>
    </source>
</evidence>
<keyword evidence="2" id="KW-0645">Protease</keyword>
<dbReference type="SUPFAM" id="SSF53187">
    <property type="entry name" value="Zn-dependent exopeptidases"/>
    <property type="match status" value="1"/>
</dbReference>
<dbReference type="InterPro" id="IPR047177">
    <property type="entry name" value="Pept_M20A"/>
</dbReference>
<reference evidence="8" key="1">
    <citation type="submission" date="2023-09" db="EMBL/GenBank/DDBJ databases">
        <authorList>
            <person name="Li S."/>
            <person name="Li X."/>
            <person name="Zhang C."/>
            <person name="Zhao Z."/>
        </authorList>
    </citation>
    <scope>NUCLEOTIDE SEQUENCE [LARGE SCALE GENOMIC DNA]</scope>
    <source>
        <strain evidence="8">SQ345</strain>
    </source>
</reference>
<accession>A0ABY9TIV6</accession>
<dbReference type="InterPro" id="IPR002933">
    <property type="entry name" value="Peptidase_M20"/>
</dbReference>
<dbReference type="InterPro" id="IPR036264">
    <property type="entry name" value="Bact_exopeptidase_dim_dom"/>
</dbReference>
<dbReference type="InterPro" id="IPR011650">
    <property type="entry name" value="Peptidase_M20_dimer"/>
</dbReference>
<dbReference type="InterPro" id="IPR001261">
    <property type="entry name" value="ArgE/DapE_CS"/>
</dbReference>
<protein>
    <submittedName>
        <fullName evidence="7">M20 family peptidase</fullName>
    </submittedName>
</protein>
<dbReference type="PANTHER" id="PTHR45962">
    <property type="entry name" value="N-FATTY-ACYL-AMINO ACID SYNTHASE/HYDROLASE PM20D1"/>
    <property type="match status" value="1"/>
</dbReference>
<dbReference type="EMBL" id="CP134146">
    <property type="protein sequence ID" value="WNC68763.1"/>
    <property type="molecule type" value="Genomic_DNA"/>
</dbReference>
<dbReference type="Gene3D" id="1.10.150.900">
    <property type="match status" value="1"/>
</dbReference>
<dbReference type="Proteomes" id="UP001248581">
    <property type="component" value="Chromosome"/>
</dbReference>
<dbReference type="Pfam" id="PF01546">
    <property type="entry name" value="Peptidase_M20"/>
    <property type="match status" value="1"/>
</dbReference>
<organism evidence="7 8">
    <name type="scientific">Thalassotalea nanhaiensis</name>
    <dbReference type="NCBI Taxonomy" id="3065648"/>
    <lineage>
        <taxon>Bacteria</taxon>
        <taxon>Pseudomonadati</taxon>
        <taxon>Pseudomonadota</taxon>
        <taxon>Gammaproteobacteria</taxon>
        <taxon>Alteromonadales</taxon>
        <taxon>Colwelliaceae</taxon>
        <taxon>Thalassotalea</taxon>
    </lineage>
</organism>
<feature type="domain" description="Peptidase M20 dimerisation" evidence="6">
    <location>
        <begin position="239"/>
        <end position="382"/>
    </location>
</feature>
<comment type="similarity">
    <text evidence="1">Belongs to the peptidase M20A family.</text>
</comment>
<name>A0ABY9TIV6_9GAMM</name>
<dbReference type="CDD" id="cd05674">
    <property type="entry name" value="M20_yscS"/>
    <property type="match status" value="1"/>
</dbReference>
<evidence type="ECO:0000256" key="5">
    <source>
        <dbReference type="ARBA" id="ARBA00022833"/>
    </source>
</evidence>
<dbReference type="RefSeq" id="WP_348387917.1">
    <property type="nucleotide sequence ID" value="NZ_CP134146.1"/>
</dbReference>
<evidence type="ECO:0000256" key="4">
    <source>
        <dbReference type="ARBA" id="ARBA00022801"/>
    </source>
</evidence>
<sequence length="492" mass="54455">MKTLVKIVGGLFVVVIAVGLYRANTLYTDSQYYPSTETQKVTVDVNKAVDTFSKAIQIATISNDYPAPVTPEPFLAFHQHLIDSFPAVHSFSSREIINNYSLVYKFAGTDESLKPILYMGHMDVVPVDQDTLDKWSHAPFSGTVADGKIWGRGAIDDKSTVMALMEAMELTLKQGVPPKRTLYFAFGHDEEIGGSQGAKKVAEYFQQQGVSFEFVLDEGGLITEGMINIVDQPLAIIGIAEKGFMNIRLIAERPGGHSSMPPENTGPGILAQAIVKLEENKFPATVKYTNITFDAVGSHSDLGTRFVMANQWLTEPLILDQMLKEQRTAAGVRTTTAVTMLKGSSKSNILPTKASAVANFRILPGETTDTVLEYVKSVINDDRISYEVFMANNPSKVSSTESLGYKLISQTIREFANDALVAPYLVMGGTDSKYFYPLTDSVYRFLMMRVTPETMKIVHGIDEHISIENYIMSIQYFHELLRKSAFDNEAPK</sequence>
<evidence type="ECO:0000259" key="6">
    <source>
        <dbReference type="Pfam" id="PF07687"/>
    </source>
</evidence>
<keyword evidence="4" id="KW-0378">Hydrolase</keyword>
<evidence type="ECO:0000256" key="3">
    <source>
        <dbReference type="ARBA" id="ARBA00022723"/>
    </source>
</evidence>
<dbReference type="PROSITE" id="PS00759">
    <property type="entry name" value="ARGE_DAPE_CPG2_2"/>
    <property type="match status" value="1"/>
</dbReference>
<evidence type="ECO:0000313" key="8">
    <source>
        <dbReference type="Proteomes" id="UP001248581"/>
    </source>
</evidence>
<dbReference type="SUPFAM" id="SSF55031">
    <property type="entry name" value="Bacterial exopeptidase dimerisation domain"/>
    <property type="match status" value="1"/>
</dbReference>
<evidence type="ECO:0000256" key="1">
    <source>
        <dbReference type="ARBA" id="ARBA00006247"/>
    </source>
</evidence>
<proteinExistence type="inferred from homology"/>
<dbReference type="Pfam" id="PF07687">
    <property type="entry name" value="M20_dimer"/>
    <property type="match status" value="1"/>
</dbReference>
<keyword evidence="5" id="KW-0862">Zinc</keyword>
<dbReference type="Gene3D" id="3.40.630.10">
    <property type="entry name" value="Zn peptidases"/>
    <property type="match status" value="1"/>
</dbReference>
<evidence type="ECO:0000313" key="7">
    <source>
        <dbReference type="EMBL" id="WNC68763.1"/>
    </source>
</evidence>
<keyword evidence="3" id="KW-0479">Metal-binding</keyword>
<gene>
    <name evidence="7" type="ORF">RI845_01115</name>
</gene>
<dbReference type="Gene3D" id="3.30.70.360">
    <property type="match status" value="1"/>
</dbReference>
<dbReference type="PANTHER" id="PTHR45962:SF1">
    <property type="entry name" value="N-FATTY-ACYL-AMINO ACID SYNTHASE_HYDROLASE PM20D1"/>
    <property type="match status" value="1"/>
</dbReference>